<sequence length="72" mass="8145">MTTDSYINENKTATFKKGDKVVMHTCVEASFYKGKVWDCQTDSYKDRGGQDVVFLNGFSGCFSAKYLQKVQV</sequence>
<organism evidence="1 2">
    <name type="scientific">Flavobacterium davisii</name>
    <dbReference type="NCBI Taxonomy" id="2906077"/>
    <lineage>
        <taxon>Bacteria</taxon>
        <taxon>Pseudomonadati</taxon>
        <taxon>Bacteroidota</taxon>
        <taxon>Flavobacteriia</taxon>
        <taxon>Flavobacteriales</taxon>
        <taxon>Flavobacteriaceae</taxon>
        <taxon>Flavobacterium</taxon>
    </lineage>
</organism>
<proteinExistence type="predicted"/>
<name>A0ABW8PPL3_9FLAO</name>
<dbReference type="Proteomes" id="UP001621813">
    <property type="component" value="Unassembled WGS sequence"/>
</dbReference>
<dbReference type="EMBL" id="JAZGZR010000018">
    <property type="protein sequence ID" value="MFK7049907.1"/>
    <property type="molecule type" value="Genomic_DNA"/>
</dbReference>
<keyword evidence="2" id="KW-1185">Reference proteome</keyword>
<accession>A0ABW8PPL3</accession>
<reference evidence="1 2" key="1">
    <citation type="submission" date="2024-02" db="EMBL/GenBank/DDBJ databases">
        <title>Comparative Genomic Analysis of Flavobacterium Species Causing Columnaris Disease of Freshwater Fish in Thailand: Insights into Virulence and Resistance Mechanisms.</title>
        <authorList>
            <person name="Nguyen D."/>
            <person name="Chokmangmeepisarn P."/>
            <person name="Khianchaikhan K."/>
            <person name="Morishita M."/>
            <person name="Bunnoy A."/>
            <person name="Rodkhum C."/>
        </authorList>
    </citation>
    <scope>NUCLEOTIDE SEQUENCE [LARGE SCALE GENOMIC DNA]</scope>
    <source>
        <strain evidence="1 2">KCRT2007</strain>
    </source>
</reference>
<comment type="caution">
    <text evidence="1">The sequence shown here is derived from an EMBL/GenBank/DDBJ whole genome shotgun (WGS) entry which is preliminary data.</text>
</comment>
<gene>
    <name evidence="1" type="ORF">V3Q77_08395</name>
</gene>
<evidence type="ECO:0000313" key="2">
    <source>
        <dbReference type="Proteomes" id="UP001621813"/>
    </source>
</evidence>
<protein>
    <submittedName>
        <fullName evidence="1">Uncharacterized protein</fullName>
    </submittedName>
</protein>
<dbReference type="RefSeq" id="WP_405322678.1">
    <property type="nucleotide sequence ID" value="NZ_JAZGZR010000018.1"/>
</dbReference>
<evidence type="ECO:0000313" key="1">
    <source>
        <dbReference type="EMBL" id="MFK7049907.1"/>
    </source>
</evidence>